<comment type="caution">
    <text evidence="2">The sequence shown here is derived from an EMBL/GenBank/DDBJ whole genome shotgun (WGS) entry which is preliminary data.</text>
</comment>
<protein>
    <submittedName>
        <fullName evidence="2">Uncharacterized protein</fullName>
    </submittedName>
</protein>
<keyword evidence="1" id="KW-0812">Transmembrane</keyword>
<keyword evidence="1" id="KW-0472">Membrane</keyword>
<accession>A0A2H3HY11</accession>
<reference evidence="2 3" key="1">
    <citation type="journal article" date="2016" name="Environ. Microbiol.">
        <title>Effector profiles distinguish formae speciales of Fusarium oxysporum.</title>
        <authorList>
            <person name="van Dam P."/>
            <person name="Fokkens L."/>
            <person name="Schmidt S.M."/>
            <person name="Linmans J.H."/>
            <person name="Kistler H.C."/>
            <person name="Ma L.J."/>
            <person name="Rep M."/>
        </authorList>
    </citation>
    <scope>NUCLEOTIDE SEQUENCE [LARGE SCALE GENOMIC DNA]</scope>
    <source>
        <strain evidence="2 3">Forc016</strain>
    </source>
</reference>
<evidence type="ECO:0000313" key="2">
    <source>
        <dbReference type="EMBL" id="PCD42939.1"/>
    </source>
</evidence>
<evidence type="ECO:0000313" key="3">
    <source>
        <dbReference type="Proteomes" id="UP000219602"/>
    </source>
</evidence>
<dbReference type="EMBL" id="MABQ02000003">
    <property type="protein sequence ID" value="PCD42939.1"/>
    <property type="molecule type" value="Genomic_DNA"/>
</dbReference>
<organism evidence="2 3">
    <name type="scientific">Fusarium oxysporum f. sp. radicis-cucumerinum</name>
    <dbReference type="NCBI Taxonomy" id="327505"/>
    <lineage>
        <taxon>Eukaryota</taxon>
        <taxon>Fungi</taxon>
        <taxon>Dikarya</taxon>
        <taxon>Ascomycota</taxon>
        <taxon>Pezizomycotina</taxon>
        <taxon>Sordariomycetes</taxon>
        <taxon>Hypocreomycetidae</taxon>
        <taxon>Hypocreales</taxon>
        <taxon>Nectriaceae</taxon>
        <taxon>Fusarium</taxon>
        <taxon>Fusarium oxysporum species complex</taxon>
    </lineage>
</organism>
<reference evidence="2 3" key="2">
    <citation type="journal article" date="2017" name="Sci. Rep.">
        <title>A mobile pathogenicity chromosome in Fusarium oxysporum for infection of multiple cucurbit species.</title>
        <authorList>
            <person name="van Dam P."/>
            <person name="Fokkens L."/>
            <person name="Ayukawa Y."/>
            <person name="van der Gragt M."/>
            <person name="Ter Horst A."/>
            <person name="Brankovics B."/>
            <person name="Houterman P.M."/>
            <person name="Arie T."/>
            <person name="Rep M."/>
        </authorList>
    </citation>
    <scope>NUCLEOTIDE SEQUENCE [LARGE SCALE GENOMIC DNA]</scope>
    <source>
        <strain evidence="2 3">Forc016</strain>
    </source>
</reference>
<keyword evidence="1" id="KW-1133">Transmembrane helix</keyword>
<name>A0A2H3HY11_FUSOX</name>
<proteinExistence type="predicted"/>
<sequence length="462" mass="50294">MVAIASELCALDLQQQVSLRNSAGATQTLWEAFKIHKAWSKKCKKPIVKQTCSVAIPVLLVSVGFAIAALFTSRVANKANSTVVARAQPNNCGFWFFDTIGKYDLPALSAMVAKGQNDTRRARSHVANFYANTSSSAARSIFIRPTLPYNISSSAPCPIPAHDRCILGPNKAFSITSAFLDSHEMLGINAKSEDRASIQLTLTCSPVYTDDLVQETRNEDGAFMESFLGPIHPMTNYTYRYNKAIGNKTGIGYLIQSYPTFANSSSSSNPLLWKPIPDFSPIDADVTVHFLSQNNIAYLAPVYDPWFSANGTYNITSQGITVYGSDRNVDTMVCADQYVLCNPSIASCTSPAGVLNLVNNLTSTTLNLSTTQLSAADRILYSLAQSNTYTTVANLGTAALWANNMVTGHVSYGLPDDQWKTEVIGWFQTNLAMLQAYVVDFASNTADLGPFGYVEPPRSTYQ</sequence>
<dbReference type="Proteomes" id="UP000219602">
    <property type="component" value="Chromosome 4"/>
</dbReference>
<gene>
    <name evidence="2" type="ORF">AU210_005463</name>
</gene>
<evidence type="ECO:0000256" key="1">
    <source>
        <dbReference type="SAM" id="Phobius"/>
    </source>
</evidence>
<feature type="transmembrane region" description="Helical" evidence="1">
    <location>
        <begin position="51"/>
        <end position="71"/>
    </location>
</feature>
<dbReference type="AlphaFoldDB" id="A0A2H3HY11"/>